<dbReference type="Pfam" id="PF02826">
    <property type="entry name" value="2-Hacid_dh_C"/>
    <property type="match status" value="1"/>
</dbReference>
<dbReference type="Gene3D" id="3.40.50.720">
    <property type="entry name" value="NAD(P)-binding Rossmann-like Domain"/>
    <property type="match status" value="2"/>
</dbReference>
<keyword evidence="1" id="KW-0560">Oxidoreductase</keyword>
<evidence type="ECO:0000256" key="1">
    <source>
        <dbReference type="ARBA" id="ARBA00023002"/>
    </source>
</evidence>
<dbReference type="PANTHER" id="PTHR43333">
    <property type="entry name" value="2-HACID_DH_C DOMAIN-CONTAINING PROTEIN"/>
    <property type="match status" value="1"/>
</dbReference>
<gene>
    <name evidence="4" type="ORF">J1C47_21535</name>
</gene>
<keyword evidence="5" id="KW-1185">Reference proteome</keyword>
<reference evidence="4 5" key="1">
    <citation type="submission" date="2021-03" db="EMBL/GenBank/DDBJ databases">
        <title>Whole genome sequence of Jiella sp. MQZ13P-4.</title>
        <authorList>
            <person name="Tuo L."/>
        </authorList>
    </citation>
    <scope>NUCLEOTIDE SEQUENCE [LARGE SCALE GENOMIC DNA]</scope>
    <source>
        <strain evidence="4 5">MQZ13P-4</strain>
    </source>
</reference>
<organism evidence="4 5">
    <name type="scientific">Jiella sonneratiae</name>
    <dbReference type="NCBI Taxonomy" id="2816856"/>
    <lineage>
        <taxon>Bacteria</taxon>
        <taxon>Pseudomonadati</taxon>
        <taxon>Pseudomonadota</taxon>
        <taxon>Alphaproteobacteria</taxon>
        <taxon>Hyphomicrobiales</taxon>
        <taxon>Aurantimonadaceae</taxon>
        <taxon>Jiella</taxon>
    </lineage>
</organism>
<protein>
    <submittedName>
        <fullName evidence="4">Glyoxylate reductase (NADP(+))</fullName>
    </submittedName>
</protein>
<name>A0ABS3J989_9HYPH</name>
<evidence type="ECO:0000256" key="2">
    <source>
        <dbReference type="ARBA" id="ARBA00023027"/>
    </source>
</evidence>
<evidence type="ECO:0000259" key="3">
    <source>
        <dbReference type="Pfam" id="PF02826"/>
    </source>
</evidence>
<proteinExistence type="predicted"/>
<dbReference type="PANTHER" id="PTHR43333:SF1">
    <property type="entry name" value="D-ISOMER SPECIFIC 2-HYDROXYACID DEHYDROGENASE NAD-BINDING DOMAIN-CONTAINING PROTEIN"/>
    <property type="match status" value="1"/>
</dbReference>
<sequence length="320" mass="34405">MPDGPNRPGPVIVNQIDAAFSRVLAGHRSRPRVIEHFDAERPWTLPESAEILVTRAMGAWRSTPGDWTPPPRLAWVQTYSAGVDIYPPALMAGRLVTCGRGLTSPQIAEYVLAAILRFEKRLDEVRARSPADWIDREIGAIEGKCLGLLGYGSIGREVARRAAAFGMEIRVCRNGPWTSDDPIVRPCASPAELVALADHLVLAVPSTPATRGMVDAGLLGQARPGLHLVNVSRGAVLDHDALLAAIDAGRIAGATLDVTAPEPLPAGHPLWTRPGVLLTPHLSFKGGREAERFAARVTANIDAYLASAPMQDLVDQRRGY</sequence>
<accession>A0ABS3J989</accession>
<evidence type="ECO:0000313" key="4">
    <source>
        <dbReference type="EMBL" id="MBO0906241.1"/>
    </source>
</evidence>
<keyword evidence="2" id="KW-0520">NAD</keyword>
<comment type="caution">
    <text evidence="4">The sequence shown here is derived from an EMBL/GenBank/DDBJ whole genome shotgun (WGS) entry which is preliminary data.</text>
</comment>
<dbReference type="InterPro" id="IPR036291">
    <property type="entry name" value="NAD(P)-bd_dom_sf"/>
</dbReference>
<feature type="domain" description="D-isomer specific 2-hydroxyacid dehydrogenase NAD-binding" evidence="3">
    <location>
        <begin position="113"/>
        <end position="283"/>
    </location>
</feature>
<dbReference type="Proteomes" id="UP000664288">
    <property type="component" value="Unassembled WGS sequence"/>
</dbReference>
<dbReference type="InterPro" id="IPR006140">
    <property type="entry name" value="D-isomer_DH_NAD-bd"/>
</dbReference>
<evidence type="ECO:0000313" key="5">
    <source>
        <dbReference type="Proteomes" id="UP000664288"/>
    </source>
</evidence>
<dbReference type="SUPFAM" id="SSF51735">
    <property type="entry name" value="NAD(P)-binding Rossmann-fold domains"/>
    <property type="match status" value="1"/>
</dbReference>
<dbReference type="EMBL" id="JAFMPY010000035">
    <property type="protein sequence ID" value="MBO0906241.1"/>
    <property type="molecule type" value="Genomic_DNA"/>
</dbReference>